<proteinExistence type="inferred from homology"/>
<dbReference type="Proteomes" id="UP001345013">
    <property type="component" value="Unassembled WGS sequence"/>
</dbReference>
<evidence type="ECO:0000313" key="8">
    <source>
        <dbReference type="EMBL" id="KAK5084183.1"/>
    </source>
</evidence>
<dbReference type="PANTHER" id="PTHR31468:SF4">
    <property type="entry name" value="1,3-BETA-GLUCANOSYLTRANSFERASE GAS3-RELATED"/>
    <property type="match status" value="1"/>
</dbReference>
<dbReference type="PANTHER" id="PTHR31468">
    <property type="entry name" value="1,3-BETA-GLUCANOSYLTRANSFERASE GAS1"/>
    <property type="match status" value="1"/>
</dbReference>
<name>A0ABR0K2T0_9EURO</name>
<comment type="similarity">
    <text evidence="2 6">Belongs to the glycosyl hydrolase 72 family.</text>
</comment>
<comment type="caution">
    <text evidence="8">The sequence shown here is derived from an EMBL/GenBank/DDBJ whole genome shotgun (WGS) entry which is preliminary data.</text>
</comment>
<protein>
    <recommendedName>
        <fullName evidence="6">1,3-beta-glucanosyltransferase</fullName>
        <ecNumber evidence="6">2.4.1.-</ecNumber>
    </recommendedName>
</protein>
<gene>
    <name evidence="8" type="primary">GAS4</name>
    <name evidence="8" type="ORF">LTR24_007481</name>
</gene>
<evidence type="ECO:0000256" key="3">
    <source>
        <dbReference type="ARBA" id="ARBA00022729"/>
    </source>
</evidence>
<evidence type="ECO:0000256" key="2">
    <source>
        <dbReference type="ARBA" id="ARBA00007528"/>
    </source>
</evidence>
<dbReference type="InterPro" id="IPR004886">
    <property type="entry name" value="Glucanosyltransferase"/>
</dbReference>
<evidence type="ECO:0000256" key="5">
    <source>
        <dbReference type="ARBA" id="ARBA00023288"/>
    </source>
</evidence>
<organism evidence="8 9">
    <name type="scientific">Lithohypha guttulata</name>
    <dbReference type="NCBI Taxonomy" id="1690604"/>
    <lineage>
        <taxon>Eukaryota</taxon>
        <taxon>Fungi</taxon>
        <taxon>Dikarya</taxon>
        <taxon>Ascomycota</taxon>
        <taxon>Pezizomycotina</taxon>
        <taxon>Eurotiomycetes</taxon>
        <taxon>Chaetothyriomycetidae</taxon>
        <taxon>Chaetothyriales</taxon>
        <taxon>Trichomeriaceae</taxon>
        <taxon>Lithohypha</taxon>
    </lineage>
</organism>
<keyword evidence="5 6" id="KW-0449">Lipoprotein</keyword>
<dbReference type="EMBL" id="JAVRRG010000113">
    <property type="protein sequence ID" value="KAK5084183.1"/>
    <property type="molecule type" value="Genomic_DNA"/>
</dbReference>
<keyword evidence="6" id="KW-0336">GPI-anchor</keyword>
<keyword evidence="6" id="KW-0808">Transferase</keyword>
<keyword evidence="9" id="KW-1185">Reference proteome</keyword>
<feature type="signal peptide" evidence="6">
    <location>
        <begin position="1"/>
        <end position="20"/>
    </location>
</feature>
<feature type="compositionally biased region" description="Low complexity" evidence="7">
    <location>
        <begin position="458"/>
        <end position="468"/>
    </location>
</feature>
<comment type="subcellular location">
    <subcellularLocation>
        <location evidence="1 6">Cell membrane</location>
        <topology evidence="1 6">Lipid-anchor</topology>
        <topology evidence="1 6">GPI-anchor</topology>
    </subcellularLocation>
</comment>
<keyword evidence="3 6" id="KW-0732">Signal</keyword>
<evidence type="ECO:0000256" key="7">
    <source>
        <dbReference type="SAM" id="MobiDB-lite"/>
    </source>
</evidence>
<evidence type="ECO:0000313" key="9">
    <source>
        <dbReference type="Proteomes" id="UP001345013"/>
    </source>
</evidence>
<sequence length="487" mass="51882">MVQVKSALAAGVLLASAAYAVTPVVVDGADFVNAVSGARFQMIGVAYQPGGSAGYNPGSGTDPLSDEAQCLRDAILMQRAGINTVRVYNLDPMIDHTPCMSIFNAAGIYMVLDVNSPLPNESLNRAAPWESYNEDYMNRVFQIVEAFKSFPNTLGFFSANEVINEESDPSVPSYIRAVTRDIKDYIASHSDRTIPVGYSAADVRPLLADTFNYLSCNLEASAESKMDFFGLNSYSWCGDATFETAGYNILMEDFSSTTVPIFFSEYGCNEVEPRTFEEVGSIYSTPMTGVFSGGLVYEYTEEDNEYGLVTINDDNSIDLSQDYVNLMDQFNQIDLTALTQANSTATNLEAPTCESSMITSNLTNSFDIPERLSEISDLINNGVGGTWPTGTTEVTNTAEVATVRNPDGSELTGLELRVLPDDESNLPGENVSGTTGTAGPGTSTPSSTGTSSGGGSSPTGESAASSSKVNVDVLVLAALALGVWAQM</sequence>
<keyword evidence="6" id="KW-0472">Membrane</keyword>
<reference evidence="8 9" key="1">
    <citation type="submission" date="2023-08" db="EMBL/GenBank/DDBJ databases">
        <title>Black Yeasts Isolated from many extreme environments.</title>
        <authorList>
            <person name="Coleine C."/>
            <person name="Stajich J.E."/>
            <person name="Selbmann L."/>
        </authorList>
    </citation>
    <scope>NUCLEOTIDE SEQUENCE [LARGE SCALE GENOMIC DNA]</scope>
    <source>
        <strain evidence="8 9">CCFEE 5885</strain>
    </source>
</reference>
<dbReference type="EC" id="2.4.1.-" evidence="6"/>
<feature type="compositionally biased region" description="Low complexity" evidence="7">
    <location>
        <begin position="432"/>
        <end position="450"/>
    </location>
</feature>
<dbReference type="Gene3D" id="3.20.20.80">
    <property type="entry name" value="Glycosidases"/>
    <property type="match status" value="1"/>
</dbReference>
<dbReference type="InterPro" id="IPR017853">
    <property type="entry name" value="GH"/>
</dbReference>
<evidence type="ECO:0000256" key="6">
    <source>
        <dbReference type="RuleBase" id="RU361209"/>
    </source>
</evidence>
<comment type="function">
    <text evidence="6">Splits internally a 1,3-beta-glucan molecule and transfers the newly generated reducing end (the donor) to the non-reducing end of another 1,3-beta-glucan molecule (the acceptor) forming a 1,3-beta linkage, resulting in the elongation of 1,3-beta-glucan chains in the cell wall.</text>
</comment>
<dbReference type="Pfam" id="PF03198">
    <property type="entry name" value="Glyco_hydro_72"/>
    <property type="match status" value="1"/>
</dbReference>
<dbReference type="SUPFAM" id="SSF51445">
    <property type="entry name" value="(Trans)glycosidases"/>
    <property type="match status" value="1"/>
</dbReference>
<evidence type="ECO:0000256" key="4">
    <source>
        <dbReference type="ARBA" id="ARBA00023180"/>
    </source>
</evidence>
<accession>A0ABR0K2T0</accession>
<evidence type="ECO:0000256" key="1">
    <source>
        <dbReference type="ARBA" id="ARBA00004609"/>
    </source>
</evidence>
<keyword evidence="4" id="KW-0325">Glycoprotein</keyword>
<feature type="chain" id="PRO_5045001414" description="1,3-beta-glucanosyltransferase" evidence="6">
    <location>
        <begin position="21"/>
        <end position="487"/>
    </location>
</feature>
<feature type="region of interest" description="Disordered" evidence="7">
    <location>
        <begin position="419"/>
        <end position="468"/>
    </location>
</feature>